<keyword evidence="1" id="KW-1133">Transmembrane helix</keyword>
<proteinExistence type="predicted"/>
<dbReference type="AlphaFoldDB" id="A0A2P2QR17"/>
<evidence type="ECO:0000256" key="1">
    <source>
        <dbReference type="SAM" id="Phobius"/>
    </source>
</evidence>
<feature type="transmembrane region" description="Helical" evidence="1">
    <location>
        <begin position="6"/>
        <end position="21"/>
    </location>
</feature>
<organism evidence="2">
    <name type="scientific">Rhizophora mucronata</name>
    <name type="common">Asiatic mangrove</name>
    <dbReference type="NCBI Taxonomy" id="61149"/>
    <lineage>
        <taxon>Eukaryota</taxon>
        <taxon>Viridiplantae</taxon>
        <taxon>Streptophyta</taxon>
        <taxon>Embryophyta</taxon>
        <taxon>Tracheophyta</taxon>
        <taxon>Spermatophyta</taxon>
        <taxon>Magnoliopsida</taxon>
        <taxon>eudicotyledons</taxon>
        <taxon>Gunneridae</taxon>
        <taxon>Pentapetalae</taxon>
        <taxon>rosids</taxon>
        <taxon>fabids</taxon>
        <taxon>Malpighiales</taxon>
        <taxon>Rhizophoraceae</taxon>
        <taxon>Rhizophora</taxon>
    </lineage>
</organism>
<keyword evidence="1" id="KW-0812">Transmembrane</keyword>
<reference evidence="2" key="1">
    <citation type="submission" date="2018-02" db="EMBL/GenBank/DDBJ databases">
        <title>Rhizophora mucronata_Transcriptome.</title>
        <authorList>
            <person name="Meera S.P."/>
            <person name="Sreeshan A."/>
            <person name="Augustine A."/>
        </authorList>
    </citation>
    <scope>NUCLEOTIDE SEQUENCE</scope>
    <source>
        <tissue evidence="2">Leaf</tissue>
    </source>
</reference>
<sequence length="22" mass="2574">MSTLNALFPCFILFFPFSCVIY</sequence>
<name>A0A2P2QR17_RHIMU</name>
<dbReference type="EMBL" id="GGEC01088847">
    <property type="protein sequence ID" value="MBX69331.1"/>
    <property type="molecule type" value="Transcribed_RNA"/>
</dbReference>
<accession>A0A2P2QR17</accession>
<protein>
    <submittedName>
        <fullName evidence="2">Uncharacterized protein</fullName>
    </submittedName>
</protein>
<keyword evidence="1" id="KW-0472">Membrane</keyword>
<evidence type="ECO:0000313" key="2">
    <source>
        <dbReference type="EMBL" id="MBX69331.1"/>
    </source>
</evidence>